<evidence type="ECO:0000256" key="14">
    <source>
        <dbReference type="SAM" id="Phobius"/>
    </source>
</evidence>
<keyword evidence="4" id="KW-1003">Cell membrane</keyword>
<dbReference type="SMART" id="SM00388">
    <property type="entry name" value="HisKA"/>
    <property type="match status" value="1"/>
</dbReference>
<dbReference type="Pfam" id="PF00672">
    <property type="entry name" value="HAMP"/>
    <property type="match status" value="1"/>
</dbReference>
<evidence type="ECO:0000256" key="8">
    <source>
        <dbReference type="ARBA" id="ARBA00022741"/>
    </source>
</evidence>
<dbReference type="PANTHER" id="PTHR45528:SF1">
    <property type="entry name" value="SENSOR HISTIDINE KINASE CPXA"/>
    <property type="match status" value="1"/>
</dbReference>
<comment type="subcellular location">
    <subcellularLocation>
        <location evidence="2">Cell membrane</location>
        <topology evidence="2">Multi-pass membrane protein</topology>
    </subcellularLocation>
</comment>
<dbReference type="CDD" id="cd06225">
    <property type="entry name" value="HAMP"/>
    <property type="match status" value="1"/>
</dbReference>
<feature type="domain" description="HAMP" evidence="16">
    <location>
        <begin position="185"/>
        <end position="237"/>
    </location>
</feature>
<keyword evidence="18" id="KW-1185">Reference proteome</keyword>
<dbReference type="PROSITE" id="PS50885">
    <property type="entry name" value="HAMP"/>
    <property type="match status" value="1"/>
</dbReference>
<feature type="transmembrane region" description="Helical" evidence="14">
    <location>
        <begin position="164"/>
        <end position="183"/>
    </location>
</feature>
<dbReference type="RefSeq" id="WP_166153589.1">
    <property type="nucleotide sequence ID" value="NZ_JAAOIW010000011.1"/>
</dbReference>
<keyword evidence="7 14" id="KW-0812">Transmembrane</keyword>
<dbReference type="PRINTS" id="PR00344">
    <property type="entry name" value="BCTRLSENSOR"/>
</dbReference>
<keyword evidence="6" id="KW-0808">Transferase</keyword>
<dbReference type="SUPFAM" id="SSF158472">
    <property type="entry name" value="HAMP domain-like"/>
    <property type="match status" value="1"/>
</dbReference>
<dbReference type="InterPro" id="IPR004358">
    <property type="entry name" value="Sig_transdc_His_kin-like_C"/>
</dbReference>
<evidence type="ECO:0000256" key="12">
    <source>
        <dbReference type="ARBA" id="ARBA00023012"/>
    </source>
</evidence>
<sequence length="472" mass="53258">MRWNSIALKLGLTIILLFLIVLLSLGFVIDKIFSGFINNKFLKEADELSTRYEIMMESHGDVMIGLMDMMSELSNSGIYILDKDGKIISSTGQLKENEGMLATHQNLRELSLGRSIQKELRVAPERRYLVSAKPLREGSSITGSVFILSSLDEIDRSVQRARQFIGLAGFGALLLAVGFTYIVSRKMSQPLIQMEHAARRMATGDLGARVSVVSEDEIGSLSVAINDLANELQRYRINRSEFFANISHELRTPITYLEGYAKVLSEGLYETDEEKQQYFLVLIQEASRLKHLIQDLFDLSKMEEGKVNLDLEWIDLTEVLQNAIENISLRAKEKKIEIRVEVEPNIPSLYADGLRMEQVIFNLLDNAIRYTERGSISIKLNIVDENMQLVVVDTGIGISADELPYIFERFYRVEKSRSREHGGSGLGLAIVKLLVELQGGTIDVTSKPEEGTLFLIWFSNNQLSNGYQEDIT</sequence>
<dbReference type="InterPro" id="IPR003594">
    <property type="entry name" value="HATPase_dom"/>
</dbReference>
<dbReference type="InterPro" id="IPR050398">
    <property type="entry name" value="HssS/ArlS-like"/>
</dbReference>
<comment type="catalytic activity">
    <reaction evidence="1">
        <text>ATP + protein L-histidine = ADP + protein N-phospho-L-histidine.</text>
        <dbReference type="EC" id="2.7.13.3"/>
    </reaction>
</comment>
<dbReference type="PROSITE" id="PS50109">
    <property type="entry name" value="HIS_KIN"/>
    <property type="match status" value="1"/>
</dbReference>
<evidence type="ECO:0000313" key="18">
    <source>
        <dbReference type="Proteomes" id="UP001165962"/>
    </source>
</evidence>
<dbReference type="EC" id="2.7.13.3" evidence="3"/>
<dbReference type="PANTHER" id="PTHR45528">
    <property type="entry name" value="SENSOR HISTIDINE KINASE CPXA"/>
    <property type="match status" value="1"/>
</dbReference>
<keyword evidence="9 17" id="KW-0418">Kinase</keyword>
<keyword evidence="5" id="KW-0597">Phosphoprotein</keyword>
<evidence type="ECO:0000259" key="15">
    <source>
        <dbReference type="PROSITE" id="PS50109"/>
    </source>
</evidence>
<dbReference type="InterPro" id="IPR036097">
    <property type="entry name" value="HisK_dim/P_sf"/>
</dbReference>
<dbReference type="Gene3D" id="3.30.565.10">
    <property type="entry name" value="Histidine kinase-like ATPase, C-terminal domain"/>
    <property type="match status" value="1"/>
</dbReference>
<evidence type="ECO:0000256" key="3">
    <source>
        <dbReference type="ARBA" id="ARBA00012438"/>
    </source>
</evidence>
<dbReference type="InterPro" id="IPR003660">
    <property type="entry name" value="HAMP_dom"/>
</dbReference>
<dbReference type="Proteomes" id="UP001165962">
    <property type="component" value="Unassembled WGS sequence"/>
</dbReference>
<evidence type="ECO:0000256" key="11">
    <source>
        <dbReference type="ARBA" id="ARBA00022989"/>
    </source>
</evidence>
<dbReference type="GO" id="GO:0016301">
    <property type="term" value="F:kinase activity"/>
    <property type="evidence" value="ECO:0007669"/>
    <property type="project" value="UniProtKB-KW"/>
</dbReference>
<dbReference type="SUPFAM" id="SSF47384">
    <property type="entry name" value="Homodimeric domain of signal transducing histidine kinase"/>
    <property type="match status" value="1"/>
</dbReference>
<keyword evidence="11 14" id="KW-1133">Transmembrane helix</keyword>
<evidence type="ECO:0000256" key="13">
    <source>
        <dbReference type="ARBA" id="ARBA00023136"/>
    </source>
</evidence>
<evidence type="ECO:0000256" key="2">
    <source>
        <dbReference type="ARBA" id="ARBA00004651"/>
    </source>
</evidence>
<dbReference type="SMART" id="SM00387">
    <property type="entry name" value="HATPase_c"/>
    <property type="match status" value="1"/>
</dbReference>
<dbReference type="EMBL" id="JAAOIW010000011">
    <property type="protein sequence ID" value="NHN33284.1"/>
    <property type="molecule type" value="Genomic_DNA"/>
</dbReference>
<dbReference type="Gene3D" id="3.30.450.20">
    <property type="entry name" value="PAS domain"/>
    <property type="match status" value="1"/>
</dbReference>
<name>A0ABX0JA74_9BACL</name>
<dbReference type="SMART" id="SM00304">
    <property type="entry name" value="HAMP"/>
    <property type="match status" value="1"/>
</dbReference>
<dbReference type="Gene3D" id="1.10.287.130">
    <property type="match status" value="1"/>
</dbReference>
<feature type="domain" description="Histidine kinase" evidence="15">
    <location>
        <begin position="245"/>
        <end position="462"/>
    </location>
</feature>
<keyword evidence="8" id="KW-0547">Nucleotide-binding</keyword>
<keyword evidence="12" id="KW-0902">Two-component regulatory system</keyword>
<organism evidence="17 18">
    <name type="scientific">Paenibacillus agricola</name>
    <dbReference type="NCBI Taxonomy" id="2716264"/>
    <lineage>
        <taxon>Bacteria</taxon>
        <taxon>Bacillati</taxon>
        <taxon>Bacillota</taxon>
        <taxon>Bacilli</taxon>
        <taxon>Bacillales</taxon>
        <taxon>Paenibacillaceae</taxon>
        <taxon>Paenibacillus</taxon>
    </lineage>
</organism>
<keyword evidence="10" id="KW-0067">ATP-binding</keyword>
<dbReference type="InterPro" id="IPR036890">
    <property type="entry name" value="HATPase_C_sf"/>
</dbReference>
<dbReference type="CDD" id="cd00082">
    <property type="entry name" value="HisKA"/>
    <property type="match status" value="1"/>
</dbReference>
<comment type="caution">
    <text evidence="17">The sequence shown here is derived from an EMBL/GenBank/DDBJ whole genome shotgun (WGS) entry which is preliminary data.</text>
</comment>
<proteinExistence type="predicted"/>
<dbReference type="Pfam" id="PF02518">
    <property type="entry name" value="HATPase_c"/>
    <property type="match status" value="1"/>
</dbReference>
<evidence type="ECO:0000256" key="7">
    <source>
        <dbReference type="ARBA" id="ARBA00022692"/>
    </source>
</evidence>
<dbReference type="SUPFAM" id="SSF55874">
    <property type="entry name" value="ATPase domain of HSP90 chaperone/DNA topoisomerase II/histidine kinase"/>
    <property type="match status" value="1"/>
</dbReference>
<evidence type="ECO:0000313" key="17">
    <source>
        <dbReference type="EMBL" id="NHN33284.1"/>
    </source>
</evidence>
<dbReference type="Gene3D" id="1.10.8.500">
    <property type="entry name" value="HAMP domain in histidine kinase"/>
    <property type="match status" value="1"/>
</dbReference>
<evidence type="ECO:0000256" key="4">
    <source>
        <dbReference type="ARBA" id="ARBA00022475"/>
    </source>
</evidence>
<evidence type="ECO:0000256" key="6">
    <source>
        <dbReference type="ARBA" id="ARBA00022679"/>
    </source>
</evidence>
<keyword evidence="13 14" id="KW-0472">Membrane</keyword>
<dbReference type="InterPro" id="IPR003661">
    <property type="entry name" value="HisK_dim/P_dom"/>
</dbReference>
<dbReference type="InterPro" id="IPR005467">
    <property type="entry name" value="His_kinase_dom"/>
</dbReference>
<evidence type="ECO:0000259" key="16">
    <source>
        <dbReference type="PROSITE" id="PS50885"/>
    </source>
</evidence>
<feature type="transmembrane region" description="Helical" evidence="14">
    <location>
        <begin position="6"/>
        <end position="29"/>
    </location>
</feature>
<dbReference type="Pfam" id="PF00512">
    <property type="entry name" value="HisKA"/>
    <property type="match status" value="1"/>
</dbReference>
<evidence type="ECO:0000256" key="10">
    <source>
        <dbReference type="ARBA" id="ARBA00022840"/>
    </source>
</evidence>
<evidence type="ECO:0000256" key="9">
    <source>
        <dbReference type="ARBA" id="ARBA00022777"/>
    </source>
</evidence>
<protein>
    <recommendedName>
        <fullName evidence="3">histidine kinase</fullName>
        <ecNumber evidence="3">2.7.13.3</ecNumber>
    </recommendedName>
</protein>
<evidence type="ECO:0000256" key="5">
    <source>
        <dbReference type="ARBA" id="ARBA00022553"/>
    </source>
</evidence>
<accession>A0ABX0JA74</accession>
<gene>
    <name evidence="17" type="ORF">G9U52_26070</name>
</gene>
<evidence type="ECO:0000256" key="1">
    <source>
        <dbReference type="ARBA" id="ARBA00000085"/>
    </source>
</evidence>
<reference evidence="17" key="1">
    <citation type="submission" date="2020-03" db="EMBL/GenBank/DDBJ databases">
        <title>Draft sequencing of Paenibacilllus sp. S3N08.</title>
        <authorList>
            <person name="Kim D.-U."/>
        </authorList>
    </citation>
    <scope>NUCLEOTIDE SEQUENCE</scope>
    <source>
        <strain evidence="17">S3N08</strain>
    </source>
</reference>